<dbReference type="Gene3D" id="2.40.70.10">
    <property type="entry name" value="Acid Proteases"/>
    <property type="match status" value="1"/>
</dbReference>
<evidence type="ECO:0000313" key="2">
    <source>
        <dbReference type="EMBL" id="CAA9993973.1"/>
    </source>
</evidence>
<proteinExistence type="predicted"/>
<dbReference type="GO" id="GO:0015074">
    <property type="term" value="P:DNA integration"/>
    <property type="evidence" value="ECO:0007669"/>
    <property type="project" value="InterPro"/>
</dbReference>
<dbReference type="OrthoDB" id="6626799at2759"/>
<feature type="domain" description="Integrase catalytic" evidence="1">
    <location>
        <begin position="1443"/>
        <end position="1637"/>
    </location>
</feature>
<dbReference type="InterPro" id="IPR012337">
    <property type="entry name" value="RNaseH-like_sf"/>
</dbReference>
<dbReference type="InterPro" id="IPR008042">
    <property type="entry name" value="Retrotrans_Pao"/>
</dbReference>
<gene>
    <name evidence="2" type="ORF">NTEN_LOCUS804</name>
</gene>
<feature type="non-terminal residue" evidence="2">
    <location>
        <position position="1737"/>
    </location>
</feature>
<dbReference type="Proteomes" id="UP000479000">
    <property type="component" value="Unassembled WGS sequence"/>
</dbReference>
<sequence length="1737" mass="195684">MSDSEGKKSSTAPSAASVEEFKRKKLINLARSVQRINDQGREAIQKQEAVLQFKGMFRTLEKFYTNFDSLYEELSVSIASFPDESAKKMFASVENYYFEIHTNYEIVLSREALETNLSRVSVNASASANTSTAGNLSHLPVIQLPKFDGQLLNWPTFRDNFCAIIHNDVTIPDVKKMQYLSSCLSGPAATIISEFPCQEANYHLAWKALSQNYENKRLLASTYLNQVLQFKPLQGKASTDSLKSFLSKIVDNVSAFKNLSIENEGDFLLFHLAIRTLDAATREQFEHAHKNVAFPKFEDLAKFIRERLVAMQLSESTSSNIIPTATTSSSSFVDRGKSKPNHKSFGNKTHSLMVKSNKPSSSTQPTYPACVVCKTETHPLKRCPKFFNATVEQRHQYLTNWKGCINCLSYFHQASACESKWSCRFCSQRHNGYLHMEKGSAPTNRTSQPVNNNASCSSSNFHSAVLSSITLPISNVILGTAMAEIMDSRGNFQKIRIVVDCGSQHSFLTQSCLRRLGLPMSSFKISICGIGDTPFSGSKGQVSCKIRPCGGTNILSTNAVVVKTITTHLPTTTLPSELYQNYLQHQLADPQFWKSSSIDFLLGADLFGEIWTGQTITLEPDSPKLISSIFGNIVMGRFPSSISPDQSLSMFTTADNDLHEELQQFWKLEEPTPSTVRNPEDDICEELFQKTHYRLSSGQYVVHLPFKGVVPSLHDSIHFATKRYLNLENKFKKDPKLQSMYSEFIQEYVDLGHASLTRSPTAYAIPHHAVFKQEGDRCKIRVVFDGSAKASNGSLNDYLMVGPKLQNDIREILLNFRSHKIAIVTDIVKMFRGILVDPADRRYQHVVWKFSPSEPIQTLELNTVTYGLACSPYLASRVIKQLCHDERSKFHQAAQVVESDIFVDDLCTGSDSIESALELQDQIVKLMKLGTFELSKWASNSQEILDAVSSSSNEPVHLGSEENTCTKILGLLWDPSSDSFKFHLNLPPPTFTKRGVLSFVAKIYDPLGFISPTVMFMKCLVQDVWKIKLDWDQPLPVEMRNLWNVCIGQLGALSQIKIPRFLSTSGTYSYRILGFCDASSKGYCASVYLRTVSYGSVSSNLLLSKTKLAPVKTISIPRLELQAAFLLARVIISLKPFLNRLSGDMGEPTYFTDSSIVLGWLNTPSYQLQTFVANRVTEVTQLTNVQNWRHIDSADNPADCGSRGIFPDDLVEHPLWWNGPEWICAPMDLWPEPSFSVPSDLPELKSKVVSLISSSEVPYLITWMHQFSNYSRLVRVVAVLLRSINRFKGKVNFDTGPLTPQNLHAALLCCIRQLQQHYLLNGSETDATARMSKLFGNLSPFCDQNGVWRVGGRLRNSNLRYDHKYPILLPSKSHFVALLVDHYHLSFLHAGPTLLQAMIQTKYWIPGLRRIVRKRIFLCLKCYKQNAQPPNPIMADLPSFRVQGKRPFCHVGVDFAGPFSMRESLRRKASVSKVYLCIYVCMETKAVHLEAVSHLTTDAFLACFERFISRRSFPEVIYSDSGTNFVGAANKLRDLYSWYNKQATRDDIVQFATSKEVKWQFNPPAAPHFGGLWEAGVRSVKRLMRTSTSETPMTFEELATLFARFEAILNSRPLCPLSADPEDFDYLSPGHFLVGGPLLSHPDHSLLDRKENLLNRWQVVQRSYQTFWNRWHTEYLTTLQKRVKWTSSVPNINAGDLVLMKIPSTPVMNWPTARVLETFPGSDGIVRVATIKTPSST</sequence>
<evidence type="ECO:0000313" key="3">
    <source>
        <dbReference type="Proteomes" id="UP000479000"/>
    </source>
</evidence>
<dbReference type="EMBL" id="CADCXU010001491">
    <property type="protein sequence ID" value="CAA9993973.1"/>
    <property type="molecule type" value="Genomic_DNA"/>
</dbReference>
<dbReference type="PANTHER" id="PTHR47331:SF1">
    <property type="entry name" value="GAG-LIKE PROTEIN"/>
    <property type="match status" value="1"/>
</dbReference>
<reference evidence="2 3" key="1">
    <citation type="submission" date="2020-02" db="EMBL/GenBank/DDBJ databases">
        <authorList>
            <person name="Ferguson B K."/>
        </authorList>
    </citation>
    <scope>NUCLEOTIDE SEQUENCE [LARGE SCALE GENOMIC DNA]</scope>
</reference>
<dbReference type="PANTHER" id="PTHR47331">
    <property type="entry name" value="PHD-TYPE DOMAIN-CONTAINING PROTEIN"/>
    <property type="match status" value="1"/>
</dbReference>
<dbReference type="GO" id="GO:0071897">
    <property type="term" value="P:DNA biosynthetic process"/>
    <property type="evidence" value="ECO:0007669"/>
    <property type="project" value="UniProtKB-ARBA"/>
</dbReference>
<accession>A0A6H5FWP0</accession>
<dbReference type="InterPro" id="IPR036397">
    <property type="entry name" value="RNaseH_sf"/>
</dbReference>
<dbReference type="InterPro" id="IPR040676">
    <property type="entry name" value="DUF5641"/>
</dbReference>
<dbReference type="InterPro" id="IPR041588">
    <property type="entry name" value="Integrase_H2C2"/>
</dbReference>
<dbReference type="Pfam" id="PF18701">
    <property type="entry name" value="DUF5641"/>
    <property type="match status" value="1"/>
</dbReference>
<dbReference type="PROSITE" id="PS50994">
    <property type="entry name" value="INTEGRASE"/>
    <property type="match status" value="1"/>
</dbReference>
<dbReference type="Pfam" id="PF17921">
    <property type="entry name" value="Integrase_H2C2"/>
    <property type="match status" value="1"/>
</dbReference>
<organism evidence="2 3">
    <name type="scientific">Nesidiocoris tenuis</name>
    <dbReference type="NCBI Taxonomy" id="355587"/>
    <lineage>
        <taxon>Eukaryota</taxon>
        <taxon>Metazoa</taxon>
        <taxon>Ecdysozoa</taxon>
        <taxon>Arthropoda</taxon>
        <taxon>Hexapoda</taxon>
        <taxon>Insecta</taxon>
        <taxon>Pterygota</taxon>
        <taxon>Neoptera</taxon>
        <taxon>Paraneoptera</taxon>
        <taxon>Hemiptera</taxon>
        <taxon>Heteroptera</taxon>
        <taxon>Panheteroptera</taxon>
        <taxon>Cimicomorpha</taxon>
        <taxon>Miridae</taxon>
        <taxon>Dicyphina</taxon>
        <taxon>Nesidiocoris</taxon>
    </lineage>
</organism>
<dbReference type="SUPFAM" id="SSF53098">
    <property type="entry name" value="Ribonuclease H-like"/>
    <property type="match status" value="1"/>
</dbReference>
<keyword evidence="3" id="KW-1185">Reference proteome</keyword>
<dbReference type="InterPro" id="IPR005312">
    <property type="entry name" value="DUF1759"/>
</dbReference>
<dbReference type="InterPro" id="IPR021109">
    <property type="entry name" value="Peptidase_aspartic_dom_sf"/>
</dbReference>
<dbReference type="Pfam" id="PF05380">
    <property type="entry name" value="Peptidase_A17"/>
    <property type="match status" value="1"/>
</dbReference>
<dbReference type="GO" id="GO:0042575">
    <property type="term" value="C:DNA polymerase complex"/>
    <property type="evidence" value="ECO:0007669"/>
    <property type="project" value="UniProtKB-ARBA"/>
</dbReference>
<name>A0A6H5FWP0_9HEMI</name>
<evidence type="ECO:0000259" key="1">
    <source>
        <dbReference type="PROSITE" id="PS50994"/>
    </source>
</evidence>
<dbReference type="SUPFAM" id="SSF56672">
    <property type="entry name" value="DNA/RNA polymerases"/>
    <property type="match status" value="1"/>
</dbReference>
<dbReference type="InterPro" id="IPR001584">
    <property type="entry name" value="Integrase_cat-core"/>
</dbReference>
<protein>
    <recommendedName>
        <fullName evidence="1">Integrase catalytic domain-containing protein</fullName>
    </recommendedName>
</protein>
<dbReference type="Pfam" id="PF03564">
    <property type="entry name" value="DUF1759"/>
    <property type="match status" value="1"/>
</dbReference>
<dbReference type="GO" id="GO:0003676">
    <property type="term" value="F:nucleic acid binding"/>
    <property type="evidence" value="ECO:0007669"/>
    <property type="project" value="InterPro"/>
</dbReference>
<dbReference type="Gene3D" id="3.30.420.10">
    <property type="entry name" value="Ribonuclease H-like superfamily/Ribonuclease H"/>
    <property type="match status" value="1"/>
</dbReference>
<dbReference type="InterPro" id="IPR043502">
    <property type="entry name" value="DNA/RNA_pol_sf"/>
</dbReference>